<dbReference type="Proteomes" id="UP001501523">
    <property type="component" value="Unassembled WGS sequence"/>
</dbReference>
<proteinExistence type="inferred from homology"/>
<protein>
    <recommendedName>
        <fullName evidence="5">Type I restriction modification DNA specificity domain-containing protein</fullName>
    </recommendedName>
</protein>
<comment type="similarity">
    <text evidence="1">Belongs to the type-I restriction system S methylase family.</text>
</comment>
<dbReference type="SUPFAM" id="SSF116734">
    <property type="entry name" value="DNA methylase specificity domain"/>
    <property type="match status" value="2"/>
</dbReference>
<keyword evidence="3" id="KW-0238">DNA-binding</keyword>
<dbReference type="InterPro" id="IPR051212">
    <property type="entry name" value="Type-I_RE_S_subunit"/>
</dbReference>
<dbReference type="Gene3D" id="3.90.220.20">
    <property type="entry name" value="DNA methylase specificity domains"/>
    <property type="match status" value="2"/>
</dbReference>
<feature type="domain" description="Type I restriction modification DNA specificity" evidence="5">
    <location>
        <begin position="257"/>
        <end position="380"/>
    </location>
</feature>
<accession>A0ABN1IXE3</accession>
<dbReference type="InterPro" id="IPR000055">
    <property type="entry name" value="Restrct_endonuc_typeI_TRD"/>
</dbReference>
<dbReference type="Pfam" id="PF01420">
    <property type="entry name" value="Methylase_S"/>
    <property type="match status" value="2"/>
</dbReference>
<evidence type="ECO:0000259" key="5">
    <source>
        <dbReference type="Pfam" id="PF01420"/>
    </source>
</evidence>
<dbReference type="CDD" id="cd17254">
    <property type="entry name" value="RMtype1_S_FclI-TRD1-CR1_like"/>
    <property type="match status" value="1"/>
</dbReference>
<comment type="caution">
    <text evidence="6">The sequence shown here is derived from an EMBL/GenBank/DDBJ whole genome shotgun (WGS) entry which is preliminary data.</text>
</comment>
<keyword evidence="7" id="KW-1185">Reference proteome</keyword>
<feature type="region of interest" description="Disordered" evidence="4">
    <location>
        <begin position="419"/>
        <end position="446"/>
    </location>
</feature>
<evidence type="ECO:0000256" key="2">
    <source>
        <dbReference type="ARBA" id="ARBA00022747"/>
    </source>
</evidence>
<feature type="domain" description="Type I restriction modification DNA specificity" evidence="5">
    <location>
        <begin position="6"/>
        <end position="167"/>
    </location>
</feature>
<dbReference type="EMBL" id="BAAAEU010000025">
    <property type="protein sequence ID" value="GAA0723107.1"/>
    <property type="molecule type" value="Genomic_DNA"/>
</dbReference>
<dbReference type="InterPro" id="IPR044946">
    <property type="entry name" value="Restrct_endonuc_typeI_TRD_sf"/>
</dbReference>
<dbReference type="RefSeq" id="WP_343793546.1">
    <property type="nucleotide sequence ID" value="NZ_BAAAEU010000025.1"/>
</dbReference>
<dbReference type="PANTHER" id="PTHR43140:SF1">
    <property type="entry name" value="TYPE I RESTRICTION ENZYME ECOKI SPECIFICITY SUBUNIT"/>
    <property type="match status" value="1"/>
</dbReference>
<feature type="compositionally biased region" description="Basic residues" evidence="4">
    <location>
        <begin position="432"/>
        <end position="446"/>
    </location>
</feature>
<dbReference type="PANTHER" id="PTHR43140">
    <property type="entry name" value="TYPE-1 RESTRICTION ENZYME ECOKI SPECIFICITY PROTEIN"/>
    <property type="match status" value="1"/>
</dbReference>
<organism evidence="6 7">
    <name type="scientific">Dokdonella soli</name>
    <dbReference type="NCBI Taxonomy" id="529810"/>
    <lineage>
        <taxon>Bacteria</taxon>
        <taxon>Pseudomonadati</taxon>
        <taxon>Pseudomonadota</taxon>
        <taxon>Gammaproteobacteria</taxon>
        <taxon>Lysobacterales</taxon>
        <taxon>Rhodanobacteraceae</taxon>
        <taxon>Dokdonella</taxon>
    </lineage>
</organism>
<reference evidence="6 7" key="1">
    <citation type="journal article" date="2019" name="Int. J. Syst. Evol. Microbiol.">
        <title>The Global Catalogue of Microorganisms (GCM) 10K type strain sequencing project: providing services to taxonomists for standard genome sequencing and annotation.</title>
        <authorList>
            <consortium name="The Broad Institute Genomics Platform"/>
            <consortium name="The Broad Institute Genome Sequencing Center for Infectious Disease"/>
            <person name="Wu L."/>
            <person name="Ma J."/>
        </authorList>
    </citation>
    <scope>NUCLEOTIDE SEQUENCE [LARGE SCALE GENOMIC DNA]</scope>
    <source>
        <strain evidence="6 7">JCM 15421</strain>
    </source>
</reference>
<sequence>MSNIPQSWVAAPIGDLCTLNNGRAFKPSEWKVAGVPIVRIQNLNNPVAKFNRYEGEVDGRYRLRGGELLFAWSGTPGTSFGAHIWKGGEAVVNQHIFRVDFDETLLSKRFFQLAINQKLGELIDIAHGGVGLRHVTKGKFERTEIALPPQAEQQRIADKLDALLARVDACRERLGRIPNILKRFRQSVLAAATSQSSTFEAGGKSPWRKHLLADLCVENRVITYGVIKLGDEVPEGVPCLRTSNVRKLLIEAKGLKRIASSLSKEYDRTVLQGGEVLVNVRGTLGGVAVVPNQMTGWNVSREVAVVPVDQSRVSPEFLAFWIATDEVQRWLTGVQKGVAYTGINIEDLRNLPVELPTLDEQTEIVRRVDALFALADRIEARYEATRAQVDKLTPALLAKAFRGELVPQDPADEPASVLLDRIRASRDGAPTKPRRGRSARARKKTA</sequence>
<gene>
    <name evidence="6" type="ORF">GCM10009105_34810</name>
</gene>
<name>A0ABN1IXE3_9GAMM</name>
<evidence type="ECO:0000256" key="4">
    <source>
        <dbReference type="SAM" id="MobiDB-lite"/>
    </source>
</evidence>
<evidence type="ECO:0000256" key="1">
    <source>
        <dbReference type="ARBA" id="ARBA00010923"/>
    </source>
</evidence>
<evidence type="ECO:0000313" key="7">
    <source>
        <dbReference type="Proteomes" id="UP001501523"/>
    </source>
</evidence>
<evidence type="ECO:0000256" key="3">
    <source>
        <dbReference type="ARBA" id="ARBA00023125"/>
    </source>
</evidence>
<keyword evidence="2" id="KW-0680">Restriction system</keyword>
<evidence type="ECO:0000313" key="6">
    <source>
        <dbReference type="EMBL" id="GAA0723107.1"/>
    </source>
</evidence>
<dbReference type="CDD" id="cd17256">
    <property type="entry name" value="RMtype1_S_EcoJA65PI-TRD1-CR1_like"/>
    <property type="match status" value="1"/>
</dbReference>